<name>A0ABP1CT91_9APHY</name>
<evidence type="ECO:0000313" key="4">
    <source>
        <dbReference type="Proteomes" id="UP001497453"/>
    </source>
</evidence>
<dbReference type="InterPro" id="IPR011600">
    <property type="entry name" value="Pept_C14_caspase"/>
</dbReference>
<organism evidence="3 4">
    <name type="scientific">Somion occarium</name>
    <dbReference type="NCBI Taxonomy" id="3059160"/>
    <lineage>
        <taxon>Eukaryota</taxon>
        <taxon>Fungi</taxon>
        <taxon>Dikarya</taxon>
        <taxon>Basidiomycota</taxon>
        <taxon>Agaricomycotina</taxon>
        <taxon>Agaricomycetes</taxon>
        <taxon>Polyporales</taxon>
        <taxon>Cerrenaceae</taxon>
        <taxon>Somion</taxon>
    </lineage>
</organism>
<sequence>MVYKVLSKRRNHDVGFDLATHQDPFAVLAKIVHGLLGIPGDPNKGKPLTGEQRALLVGICYNTSTPDEDYEPMVRTHDDVKKMALYLIRDCYFQAENIVVMLDTPVTPEMLRPTKRNIEREMKKLCKDVRIGDSIVFHYAGHGDQVPANCDKNEIDGLDECIVPLDHGCGGNLLLDDVIHECLVSKFPVGAKLTMLFDCCHSQSMADLKHNLCNRAYFLFSKLLVILNVFMHFRAIVRKAREGIRDRLINGVKKAYKSKQMAIKCLIKKPQSMLKARVEVVRCDGLCRRHLKPEQDVMSLSACRDHEITYETEMQDGSFTQVVIRVLRDQPIITHNKLIHELDREVYNSFKEIHRWKHDYRQNSLPQECKSSSLPNPVSGNLPSCTSAAMKAFGWRPQLSSQEPLDMNMNFSFRLWN</sequence>
<dbReference type="Gene3D" id="3.40.50.12660">
    <property type="match status" value="1"/>
</dbReference>
<dbReference type="Pfam" id="PF00656">
    <property type="entry name" value="Peptidase_C14"/>
    <property type="match status" value="1"/>
</dbReference>
<evidence type="ECO:0000256" key="1">
    <source>
        <dbReference type="ARBA" id="ARBA00009005"/>
    </source>
</evidence>
<gene>
    <name evidence="3" type="ORF">GFSPODELE1_LOCUS2387</name>
</gene>
<evidence type="ECO:0000313" key="3">
    <source>
        <dbReference type="EMBL" id="CAL1698895.1"/>
    </source>
</evidence>
<dbReference type="InterPro" id="IPR050452">
    <property type="entry name" value="Metacaspase"/>
</dbReference>
<keyword evidence="4" id="KW-1185">Reference proteome</keyword>
<feature type="domain" description="Peptidase C14 caspase" evidence="2">
    <location>
        <begin position="53"/>
        <end position="350"/>
    </location>
</feature>
<dbReference type="PANTHER" id="PTHR48104:SF30">
    <property type="entry name" value="METACASPASE-1"/>
    <property type="match status" value="1"/>
</dbReference>
<accession>A0ABP1CT91</accession>
<dbReference type="Proteomes" id="UP001497453">
    <property type="component" value="Chromosome 11"/>
</dbReference>
<protein>
    <recommendedName>
        <fullName evidence="2">Peptidase C14 caspase domain-containing protein</fullName>
    </recommendedName>
</protein>
<reference evidence="4" key="1">
    <citation type="submission" date="2024-04" db="EMBL/GenBank/DDBJ databases">
        <authorList>
            <person name="Shaw F."/>
            <person name="Minotto A."/>
        </authorList>
    </citation>
    <scope>NUCLEOTIDE SEQUENCE [LARGE SCALE GENOMIC DNA]</scope>
</reference>
<dbReference type="EMBL" id="OZ037954">
    <property type="protein sequence ID" value="CAL1698895.1"/>
    <property type="molecule type" value="Genomic_DNA"/>
</dbReference>
<dbReference type="PANTHER" id="PTHR48104">
    <property type="entry name" value="METACASPASE-4"/>
    <property type="match status" value="1"/>
</dbReference>
<comment type="similarity">
    <text evidence="1">Belongs to the peptidase C14B family.</text>
</comment>
<evidence type="ECO:0000259" key="2">
    <source>
        <dbReference type="Pfam" id="PF00656"/>
    </source>
</evidence>
<proteinExistence type="inferred from homology"/>